<sequence length="132" mass="14829">MNMYKLSLLSLSSLGSFIFFLVGEWNYLLMALVALVAVDYVTGTVAAFIDKSLSSEVGFRGIAKKVFIFALVIMANFMDQVFWPDNHFIRDITILFYILNEMISITENAGRVGLPVPAVIKQAIEKLKNQIK</sequence>
<keyword evidence="4 6" id="KW-0472">Membrane</keyword>
<dbReference type="GO" id="GO:0016020">
    <property type="term" value="C:membrane"/>
    <property type="evidence" value="ECO:0007669"/>
    <property type="project" value="UniProtKB-SubCell"/>
</dbReference>
<proteinExistence type="inferred from homology"/>
<feature type="transmembrane region" description="Helical" evidence="6">
    <location>
        <begin position="25"/>
        <end position="49"/>
    </location>
</feature>
<name>A0A0V8JJP5_9BACI</name>
<comment type="similarity">
    <text evidence="5">Belongs to the bacteriophage holin family. Cp-1 holin subfamily.</text>
</comment>
<dbReference type="AlphaFoldDB" id="A0A0V8JJP5"/>
<dbReference type="RefSeq" id="WP_025911915.1">
    <property type="nucleotide sequence ID" value="NZ_KQ758663.1"/>
</dbReference>
<evidence type="ECO:0000256" key="5">
    <source>
        <dbReference type="ARBA" id="ARBA00023600"/>
    </source>
</evidence>
<evidence type="ECO:0000313" key="7">
    <source>
        <dbReference type="EMBL" id="KSU87275.1"/>
    </source>
</evidence>
<dbReference type="EMBL" id="LNQP01000048">
    <property type="protein sequence ID" value="KSU87275.1"/>
    <property type="molecule type" value="Genomic_DNA"/>
</dbReference>
<accession>A0A0V8JJP5</accession>
<dbReference type="NCBIfam" id="TIGR01593">
    <property type="entry name" value="holin_tox_secr"/>
    <property type="match status" value="1"/>
</dbReference>
<evidence type="ECO:0000256" key="3">
    <source>
        <dbReference type="ARBA" id="ARBA00022989"/>
    </source>
</evidence>
<keyword evidence="8" id="KW-1185">Reference proteome</keyword>
<protein>
    <submittedName>
        <fullName evidence="7">Holin</fullName>
    </submittedName>
</protein>
<reference evidence="7 8" key="1">
    <citation type="submission" date="2015-11" db="EMBL/GenBank/DDBJ databases">
        <title>Bacillus caseinolyticus sp nov.</title>
        <authorList>
            <person name="Dastager S.G."/>
            <person name="Mawlankar R."/>
        </authorList>
    </citation>
    <scope>NUCLEOTIDE SEQUENCE [LARGE SCALE GENOMIC DNA]</scope>
    <source>
        <strain evidence="7 8">SGD-V-76</strain>
    </source>
</reference>
<evidence type="ECO:0000256" key="1">
    <source>
        <dbReference type="ARBA" id="ARBA00004141"/>
    </source>
</evidence>
<comment type="subcellular location">
    <subcellularLocation>
        <location evidence="1">Membrane</location>
        <topology evidence="1">Multi-pass membrane protein</topology>
    </subcellularLocation>
</comment>
<evidence type="ECO:0000256" key="4">
    <source>
        <dbReference type="ARBA" id="ARBA00023136"/>
    </source>
</evidence>
<feature type="transmembrane region" description="Helical" evidence="6">
    <location>
        <begin position="61"/>
        <end position="78"/>
    </location>
</feature>
<keyword evidence="2 6" id="KW-0812">Transmembrane</keyword>
<keyword evidence="3 6" id="KW-1133">Transmembrane helix</keyword>
<comment type="caution">
    <text evidence="7">The sequence shown here is derived from an EMBL/GenBank/DDBJ whole genome shotgun (WGS) entry which is preliminary data.</text>
</comment>
<evidence type="ECO:0000256" key="6">
    <source>
        <dbReference type="SAM" id="Phobius"/>
    </source>
</evidence>
<evidence type="ECO:0000256" key="2">
    <source>
        <dbReference type="ARBA" id="ARBA00022692"/>
    </source>
</evidence>
<dbReference type="InterPro" id="IPR006480">
    <property type="entry name" value="Phage_holin_4_1"/>
</dbReference>
<dbReference type="Proteomes" id="UP000053681">
    <property type="component" value="Unassembled WGS sequence"/>
</dbReference>
<dbReference type="Pfam" id="PF05105">
    <property type="entry name" value="Phage_holin_4_1"/>
    <property type="match status" value="1"/>
</dbReference>
<organism evidence="7 8">
    <name type="scientific">Priestia veravalensis</name>
    <dbReference type="NCBI Taxonomy" id="1414648"/>
    <lineage>
        <taxon>Bacteria</taxon>
        <taxon>Bacillati</taxon>
        <taxon>Bacillota</taxon>
        <taxon>Bacilli</taxon>
        <taxon>Bacillales</taxon>
        <taxon>Bacillaceae</taxon>
        <taxon>Priestia</taxon>
    </lineage>
</organism>
<evidence type="ECO:0000313" key="8">
    <source>
        <dbReference type="Proteomes" id="UP000053681"/>
    </source>
</evidence>
<gene>
    <name evidence="7" type="ORF">AS180_13925</name>
</gene>